<keyword evidence="6 7" id="KW-0819">tRNA processing</keyword>
<comment type="similarity">
    <text evidence="7">Belongs to the class I-like SAM-binding methyltransferase superfamily. TrmB family.</text>
</comment>
<dbReference type="Gene3D" id="3.40.50.150">
    <property type="entry name" value="Vaccinia Virus protein VP39"/>
    <property type="match status" value="1"/>
</dbReference>
<dbReference type="InterPro" id="IPR055361">
    <property type="entry name" value="tRNA_methyltr_TrmB_bact"/>
</dbReference>
<evidence type="ECO:0000256" key="2">
    <source>
        <dbReference type="ARBA" id="ARBA00003015"/>
    </source>
</evidence>
<name>A0A5S5MC20_9BACT</name>
<feature type="binding site" evidence="7">
    <location>
        <position position="109"/>
    </location>
    <ligand>
        <name>S-adenosyl-L-methionine</name>
        <dbReference type="ChEBI" id="CHEBI:59789"/>
    </ligand>
</feature>
<dbReference type="EMBL" id="VDMB01000038">
    <property type="protein sequence ID" value="TYT73277.1"/>
    <property type="molecule type" value="Genomic_DNA"/>
</dbReference>
<keyword evidence="5 7" id="KW-0949">S-adenosyl-L-methionine</keyword>
<comment type="caution">
    <text evidence="7">Lacks conserved residue(s) required for the propagation of feature annotation.</text>
</comment>
<dbReference type="OrthoDB" id="9802090at2"/>
<sequence length="218" mass="25003">MDRVLFPKLKSTDPIRLEPCWPKNLLNREQPVFLELGCGKGEYSLALAARYPERNFIGVDVKSDRLWVGASRAMELGLENVWFIRARIDHLAEYFPENFADGIWIPFPDPAPGNISGRKRLTSPRFLNIYRNFLKPNGLIRCKTDHAGLYDFTLENLDAAGARLCRAFEDLHSSGINDPDILGIESHFETEFRKKGYSIKFMEFYLDESIHESLCLSA</sequence>
<evidence type="ECO:0000313" key="9">
    <source>
        <dbReference type="Proteomes" id="UP000321899"/>
    </source>
</evidence>
<feature type="binding site" evidence="7">
    <location>
        <position position="35"/>
    </location>
    <ligand>
        <name>S-adenosyl-L-methionine</name>
        <dbReference type="ChEBI" id="CHEBI:59789"/>
    </ligand>
</feature>
<comment type="catalytic activity">
    <reaction evidence="1 7">
        <text>guanosine(46) in tRNA + S-adenosyl-L-methionine = N(7)-methylguanosine(46) in tRNA + S-adenosyl-L-homocysteine</text>
        <dbReference type="Rhea" id="RHEA:42708"/>
        <dbReference type="Rhea" id="RHEA-COMP:10188"/>
        <dbReference type="Rhea" id="RHEA-COMP:10189"/>
        <dbReference type="ChEBI" id="CHEBI:57856"/>
        <dbReference type="ChEBI" id="CHEBI:59789"/>
        <dbReference type="ChEBI" id="CHEBI:74269"/>
        <dbReference type="ChEBI" id="CHEBI:74480"/>
        <dbReference type="EC" id="2.1.1.33"/>
    </reaction>
</comment>
<dbReference type="GO" id="GO:0008176">
    <property type="term" value="F:tRNA (guanine(46)-N7)-methyltransferase activity"/>
    <property type="evidence" value="ECO:0007669"/>
    <property type="project" value="UniProtKB-UniRule"/>
</dbReference>
<dbReference type="NCBIfam" id="NF001080">
    <property type="entry name" value="PRK00121.2-2"/>
    <property type="match status" value="1"/>
</dbReference>
<dbReference type="PANTHER" id="PTHR23417">
    <property type="entry name" value="3-DEOXY-D-MANNO-OCTULOSONIC-ACID TRANSFERASE/TRNA GUANINE-N 7 - -METHYLTRANSFERASE"/>
    <property type="match status" value="1"/>
</dbReference>
<dbReference type="CDD" id="cd02440">
    <property type="entry name" value="AdoMet_MTases"/>
    <property type="match status" value="1"/>
</dbReference>
<evidence type="ECO:0000256" key="4">
    <source>
        <dbReference type="ARBA" id="ARBA00022679"/>
    </source>
</evidence>
<accession>A0A5S5MC20</accession>
<evidence type="ECO:0000256" key="5">
    <source>
        <dbReference type="ARBA" id="ARBA00022691"/>
    </source>
</evidence>
<dbReference type="Proteomes" id="UP000321899">
    <property type="component" value="Unassembled WGS sequence"/>
</dbReference>
<comment type="pathway">
    <text evidence="7">tRNA modification; N(7)-methylguanine-tRNA biosynthesis.</text>
</comment>
<feature type="binding site" evidence="7">
    <location>
        <position position="60"/>
    </location>
    <ligand>
        <name>S-adenosyl-L-methionine</name>
        <dbReference type="ChEBI" id="CHEBI:59789"/>
    </ligand>
</feature>
<dbReference type="PROSITE" id="PS51625">
    <property type="entry name" value="SAM_MT_TRMB"/>
    <property type="match status" value="1"/>
</dbReference>
<dbReference type="SUPFAM" id="SSF53335">
    <property type="entry name" value="S-adenosyl-L-methionine-dependent methyltransferases"/>
    <property type="match status" value="1"/>
</dbReference>
<dbReference type="InterPro" id="IPR003358">
    <property type="entry name" value="tRNA_(Gua-N-7)_MeTrfase_Trmb"/>
</dbReference>
<dbReference type="EC" id="2.1.1.33" evidence="7"/>
<protein>
    <recommendedName>
        <fullName evidence="7">tRNA (guanine-N(7)-)-methyltransferase</fullName>
        <ecNumber evidence="7">2.1.1.33</ecNumber>
    </recommendedName>
    <alternativeName>
        <fullName evidence="7">tRNA (guanine(46)-N(7))-methyltransferase</fullName>
    </alternativeName>
    <alternativeName>
        <fullName evidence="7">tRNA(m7G46)-methyltransferase</fullName>
    </alternativeName>
</protein>
<evidence type="ECO:0000313" key="8">
    <source>
        <dbReference type="EMBL" id="TYT73277.1"/>
    </source>
</evidence>
<keyword evidence="3 7" id="KW-0489">Methyltransferase</keyword>
<dbReference type="Pfam" id="PF02390">
    <property type="entry name" value="Methyltransf_4"/>
    <property type="match status" value="1"/>
</dbReference>
<organism evidence="8 9">
    <name type="scientific">Desulfobotulus mexicanus</name>
    <dbReference type="NCBI Taxonomy" id="2586642"/>
    <lineage>
        <taxon>Bacteria</taxon>
        <taxon>Pseudomonadati</taxon>
        <taxon>Thermodesulfobacteriota</taxon>
        <taxon>Desulfobacteria</taxon>
        <taxon>Desulfobacterales</taxon>
        <taxon>Desulfobacteraceae</taxon>
        <taxon>Desulfobotulus</taxon>
    </lineage>
</organism>
<evidence type="ECO:0000256" key="1">
    <source>
        <dbReference type="ARBA" id="ARBA00000142"/>
    </source>
</evidence>
<feature type="binding site" evidence="7">
    <location>
        <position position="145"/>
    </location>
    <ligand>
        <name>substrate</name>
    </ligand>
</feature>
<keyword evidence="9" id="KW-1185">Reference proteome</keyword>
<evidence type="ECO:0000256" key="6">
    <source>
        <dbReference type="ARBA" id="ARBA00022694"/>
    </source>
</evidence>
<keyword evidence="4 7" id="KW-0808">Transferase</keyword>
<dbReference type="PANTHER" id="PTHR23417:SF14">
    <property type="entry name" value="PENTACOTRIPEPTIDE-REPEAT REGION OF PRORP DOMAIN-CONTAINING PROTEIN"/>
    <property type="match status" value="1"/>
</dbReference>
<dbReference type="HAMAP" id="MF_01057">
    <property type="entry name" value="tRNA_methyltr_TrmB"/>
    <property type="match status" value="1"/>
</dbReference>
<comment type="function">
    <text evidence="2 7">Catalyzes the formation of N(7)-methylguanine at position 46 (m7G46) in tRNA.</text>
</comment>
<proteinExistence type="inferred from homology"/>
<dbReference type="UniPathway" id="UPA00989"/>
<comment type="caution">
    <text evidence="8">The sequence shown here is derived from an EMBL/GenBank/DDBJ whole genome shotgun (WGS) entry which is preliminary data.</text>
</comment>
<dbReference type="InterPro" id="IPR029063">
    <property type="entry name" value="SAM-dependent_MTases_sf"/>
</dbReference>
<evidence type="ECO:0000256" key="7">
    <source>
        <dbReference type="HAMAP-Rule" id="MF_01057"/>
    </source>
</evidence>
<gene>
    <name evidence="7 8" type="primary">trmB</name>
    <name evidence="8" type="ORF">FIM25_15995</name>
</gene>
<reference evidence="8 9" key="1">
    <citation type="submission" date="2019-06" db="EMBL/GenBank/DDBJ databases">
        <title>Desulfobotulus mexicanus sp. nov., a novel sulfate-reducing bacterium isolated from the sediment of an alkaline crater lake in Mexico.</title>
        <authorList>
            <person name="Hirschler-Rea A."/>
        </authorList>
    </citation>
    <scope>NUCLEOTIDE SEQUENCE [LARGE SCALE GENOMIC DNA]</scope>
    <source>
        <strain evidence="8 9">PAR22N</strain>
    </source>
</reference>
<dbReference type="AlphaFoldDB" id="A0A5S5MC20"/>
<evidence type="ECO:0000256" key="3">
    <source>
        <dbReference type="ARBA" id="ARBA00022603"/>
    </source>
</evidence>
<dbReference type="GO" id="GO:0043527">
    <property type="term" value="C:tRNA methyltransferase complex"/>
    <property type="evidence" value="ECO:0007669"/>
    <property type="project" value="TreeGrafter"/>
</dbReference>